<protein>
    <recommendedName>
        <fullName evidence="1">N-acetyltransferase domain-containing protein</fullName>
    </recommendedName>
</protein>
<dbReference type="SUPFAM" id="SSF55729">
    <property type="entry name" value="Acyl-CoA N-acyltransferases (Nat)"/>
    <property type="match status" value="1"/>
</dbReference>
<evidence type="ECO:0000313" key="2">
    <source>
        <dbReference type="EMBL" id="RJE24078.1"/>
    </source>
</evidence>
<dbReference type="Gene3D" id="3.40.630.30">
    <property type="match status" value="1"/>
</dbReference>
<organism evidence="2 3">
    <name type="scientific">Aspergillus sclerotialis</name>
    <dbReference type="NCBI Taxonomy" id="2070753"/>
    <lineage>
        <taxon>Eukaryota</taxon>
        <taxon>Fungi</taxon>
        <taxon>Dikarya</taxon>
        <taxon>Ascomycota</taxon>
        <taxon>Pezizomycotina</taxon>
        <taxon>Eurotiomycetes</taxon>
        <taxon>Eurotiomycetidae</taxon>
        <taxon>Eurotiales</taxon>
        <taxon>Aspergillaceae</taxon>
        <taxon>Aspergillus</taxon>
        <taxon>Aspergillus subgen. Polypaecilum</taxon>
    </lineage>
</organism>
<dbReference type="Proteomes" id="UP000266188">
    <property type="component" value="Unassembled WGS sequence"/>
</dbReference>
<dbReference type="GO" id="GO:0016747">
    <property type="term" value="F:acyltransferase activity, transferring groups other than amino-acyl groups"/>
    <property type="evidence" value="ECO:0007669"/>
    <property type="project" value="InterPro"/>
</dbReference>
<dbReference type="AlphaFoldDB" id="A0A3A2ZLJ8"/>
<dbReference type="EMBL" id="MVGC01000094">
    <property type="protein sequence ID" value="RJE24078.1"/>
    <property type="molecule type" value="Genomic_DNA"/>
</dbReference>
<dbReference type="PROSITE" id="PS51186">
    <property type="entry name" value="GNAT"/>
    <property type="match status" value="1"/>
</dbReference>
<reference evidence="3" key="1">
    <citation type="submission" date="2017-02" db="EMBL/GenBank/DDBJ databases">
        <authorList>
            <person name="Tafer H."/>
            <person name="Lopandic K."/>
        </authorList>
    </citation>
    <scope>NUCLEOTIDE SEQUENCE [LARGE SCALE GENOMIC DNA]</scope>
    <source>
        <strain evidence="3">CBS 366.77</strain>
    </source>
</reference>
<keyword evidence="3" id="KW-1185">Reference proteome</keyword>
<evidence type="ECO:0000313" key="3">
    <source>
        <dbReference type="Proteomes" id="UP000266188"/>
    </source>
</evidence>
<name>A0A3A2ZLJ8_9EURO</name>
<dbReference type="Pfam" id="PF00583">
    <property type="entry name" value="Acetyltransf_1"/>
    <property type="match status" value="1"/>
</dbReference>
<comment type="caution">
    <text evidence="2">The sequence shown here is derived from an EMBL/GenBank/DDBJ whole genome shotgun (WGS) entry which is preliminary data.</text>
</comment>
<dbReference type="InterPro" id="IPR016181">
    <property type="entry name" value="Acyl_CoA_acyltransferase"/>
</dbReference>
<dbReference type="OrthoDB" id="2821191at2759"/>
<proteinExistence type="predicted"/>
<evidence type="ECO:0000259" key="1">
    <source>
        <dbReference type="PROSITE" id="PS51186"/>
    </source>
</evidence>
<sequence length="211" mass="24342">MYIRPAATATDDGLRYLQIFDSQLGWLCSIGSSPQWGSSPRSNKEELQVEYRNKVKSSEQCWNEPWNRESVRAYIAEIEIKQVELPHRLLELAIESTNNRVRVPVAGMVLQGQSSEYVRDIIAENDDNDAFIYLSYITSDRRMAPFGKGAGARLISHAKDEALRLGFRRLCLDCWRGNDNKLIRYYEKQGFRAIGDFEVNNWQGTVLEMRL</sequence>
<dbReference type="CDD" id="cd04301">
    <property type="entry name" value="NAT_SF"/>
    <property type="match status" value="1"/>
</dbReference>
<accession>A0A3A2ZLJ8</accession>
<feature type="domain" description="N-acetyltransferase" evidence="1">
    <location>
        <begin position="69"/>
        <end position="211"/>
    </location>
</feature>
<gene>
    <name evidence="2" type="ORF">PHISCL_03567</name>
</gene>
<dbReference type="InterPro" id="IPR000182">
    <property type="entry name" value="GNAT_dom"/>
</dbReference>